<accession>A0A2P2E5T2</accession>
<dbReference type="Proteomes" id="UP000245086">
    <property type="component" value="Unassembled WGS sequence"/>
</dbReference>
<proteinExistence type="predicted"/>
<evidence type="ECO:0000313" key="1">
    <source>
        <dbReference type="EMBL" id="GBF56417.1"/>
    </source>
</evidence>
<gene>
    <name evidence="1" type="ORF">PbB2_00073</name>
</gene>
<dbReference type="EMBL" id="BFBR01000001">
    <property type="protein sequence ID" value="GBF56417.1"/>
    <property type="molecule type" value="Genomic_DNA"/>
</dbReference>
<dbReference type="RefSeq" id="WP_108983309.1">
    <property type="nucleotide sequence ID" value="NZ_BFBR01000001.1"/>
</dbReference>
<comment type="caution">
    <text evidence="1">The sequence shown here is derived from an EMBL/GenBank/DDBJ whole genome shotgun (WGS) entry which is preliminary data.</text>
</comment>
<keyword evidence="2" id="KW-1185">Reference proteome</keyword>
<name>A0A2P2E5T2_9PROT</name>
<reference evidence="1 2" key="1">
    <citation type="journal article" date="2018" name="Genome Announc.">
        <title>Draft Genome Sequence of "Candidatus Phycosocius bacilliformis," an Alphaproteobacterial Ectosymbiont of the Hydrocarbon-Producing Green Alga Botryococcus braunii.</title>
        <authorList>
            <person name="Tanabe Y."/>
            <person name="Yamaguchi H."/>
            <person name="Watanabe M.M."/>
        </authorList>
    </citation>
    <scope>NUCLEOTIDE SEQUENCE [LARGE SCALE GENOMIC DNA]</scope>
    <source>
        <strain evidence="1 2">BOTRYCO-2</strain>
    </source>
</reference>
<dbReference type="AlphaFoldDB" id="A0A2P2E5T2"/>
<protein>
    <submittedName>
        <fullName evidence="1">Uncharacterized protein</fullName>
    </submittedName>
</protein>
<evidence type="ECO:0000313" key="2">
    <source>
        <dbReference type="Proteomes" id="UP000245086"/>
    </source>
</evidence>
<dbReference type="OrthoDB" id="7597347at2"/>
<organism evidence="1 2">
    <name type="scientific">Candidatus Phycosocius bacilliformis</name>
    <dbReference type="NCBI Taxonomy" id="1445552"/>
    <lineage>
        <taxon>Bacteria</taxon>
        <taxon>Pseudomonadati</taxon>
        <taxon>Pseudomonadota</taxon>
        <taxon>Alphaproteobacteria</taxon>
        <taxon>Caulobacterales</taxon>
        <taxon>Caulobacterales incertae sedis</taxon>
        <taxon>Candidatus Phycosocius</taxon>
    </lineage>
</organism>
<sequence length="188" mass="21063">MNSSIAATALTLLLHASSPWVIGQEREVDQGIYMTFQSEQDGWRIWRIDTKAGVECKAAKSAIGRPHATPLGYKDVLDGPAPRTEISAYMTFAIPYGPPAELRLAQDWFGTYRSGETQFRGVGERFFRSMDELQTNRKGLKIIEVNNVSWEYPALHLGMSEINAQFDLTGIDWAEAQVLACYKKNGSR</sequence>